<evidence type="ECO:0000313" key="2">
    <source>
        <dbReference type="Proteomes" id="UP000515152"/>
    </source>
</evidence>
<dbReference type="InterPro" id="IPR040350">
    <property type="entry name" value="TMEM272"/>
</dbReference>
<evidence type="ECO:0000313" key="4">
    <source>
        <dbReference type="RefSeq" id="XP_031428382.1"/>
    </source>
</evidence>
<organism evidence="2 4">
    <name type="scientific">Clupea harengus</name>
    <name type="common">Atlantic herring</name>
    <dbReference type="NCBI Taxonomy" id="7950"/>
    <lineage>
        <taxon>Eukaryota</taxon>
        <taxon>Metazoa</taxon>
        <taxon>Chordata</taxon>
        <taxon>Craniata</taxon>
        <taxon>Vertebrata</taxon>
        <taxon>Euteleostomi</taxon>
        <taxon>Actinopterygii</taxon>
        <taxon>Neopterygii</taxon>
        <taxon>Teleostei</taxon>
        <taxon>Clupei</taxon>
        <taxon>Clupeiformes</taxon>
        <taxon>Clupeoidei</taxon>
        <taxon>Clupeidae</taxon>
        <taxon>Clupea</taxon>
    </lineage>
</organism>
<sequence length="172" mass="18652">MFLLVSSGLGMAFAITEIVIGSVYLQACPIQMYIPIYLVVLGVLILSLALQSSWASVKKPEDEDEDEDEGQTAKCSLICTAWNSLVSLFLFCWFIAGNVWIYPIYQPNYNSSAGPHCDKTLYLFAFCTTTLSSILIGGSFVVGCFVLICSCWSGFALANNMEMSSGGGSTEV</sequence>
<dbReference type="AlphaFoldDB" id="A0A6P8FYV7"/>
<feature type="transmembrane region" description="Helical" evidence="1">
    <location>
        <begin position="30"/>
        <end position="50"/>
    </location>
</feature>
<feature type="transmembrane region" description="Helical" evidence="1">
    <location>
        <begin position="81"/>
        <end position="102"/>
    </location>
</feature>
<keyword evidence="1" id="KW-0472">Membrane</keyword>
<dbReference type="OrthoDB" id="6157510at2759"/>
<keyword evidence="2" id="KW-1185">Reference proteome</keyword>
<dbReference type="RefSeq" id="XP_031428382.1">
    <property type="nucleotide sequence ID" value="XM_031572522.2"/>
</dbReference>
<dbReference type="GeneID" id="116221534"/>
<evidence type="ECO:0000313" key="5">
    <source>
        <dbReference type="RefSeq" id="XP_042564520.1"/>
    </source>
</evidence>
<keyword evidence="1" id="KW-0812">Transmembrane</keyword>
<dbReference type="KEGG" id="char:116221534"/>
<proteinExistence type="predicted"/>
<dbReference type="RefSeq" id="XP_031428381.1">
    <property type="nucleotide sequence ID" value="XM_031572521.1"/>
</dbReference>
<evidence type="ECO:0000256" key="1">
    <source>
        <dbReference type="SAM" id="Phobius"/>
    </source>
</evidence>
<dbReference type="PANTHER" id="PTHR33444">
    <property type="entry name" value="SI:DKEY-19B23.12-RELATED"/>
    <property type="match status" value="1"/>
</dbReference>
<protein>
    <submittedName>
        <fullName evidence="3 4">Transmembrane protein 272-like</fullName>
    </submittedName>
</protein>
<evidence type="ECO:0000313" key="3">
    <source>
        <dbReference type="RefSeq" id="XP_031428381.1"/>
    </source>
</evidence>
<name>A0A6P8FYV7_CLUHA</name>
<accession>A0A6P8FYV7</accession>
<keyword evidence="1" id="KW-1133">Transmembrane helix</keyword>
<dbReference type="Proteomes" id="UP000515152">
    <property type="component" value="Chromosome 8"/>
</dbReference>
<reference evidence="3 4" key="1">
    <citation type="submission" date="2025-04" db="UniProtKB">
        <authorList>
            <consortium name="RefSeq"/>
        </authorList>
    </citation>
    <scope>IDENTIFICATION</scope>
</reference>
<feature type="transmembrane region" description="Helical" evidence="1">
    <location>
        <begin position="122"/>
        <end position="155"/>
    </location>
</feature>
<dbReference type="GeneTree" id="ENSGT00940000165960"/>
<gene>
    <name evidence="3 4 5" type="primary">LOC116221534</name>
</gene>
<dbReference type="RefSeq" id="XP_042564520.1">
    <property type="nucleotide sequence ID" value="XM_042708586.1"/>
</dbReference>
<dbReference type="PANTHER" id="PTHR33444:SF2">
    <property type="entry name" value="MARVEL DOMAIN-CONTAINING PROTEIN"/>
    <property type="match status" value="1"/>
</dbReference>